<feature type="domain" description="Transcription regulator PadR N-terminal" evidence="1">
    <location>
        <begin position="18"/>
        <end position="89"/>
    </location>
</feature>
<name>A0A8J4DGY4_9ACTN</name>
<dbReference type="InterPro" id="IPR036388">
    <property type="entry name" value="WH-like_DNA-bd_sf"/>
</dbReference>
<organism evidence="2 3">
    <name type="scientific">Spirilliplanes yamanashiensis</name>
    <dbReference type="NCBI Taxonomy" id="42233"/>
    <lineage>
        <taxon>Bacteria</taxon>
        <taxon>Bacillati</taxon>
        <taxon>Actinomycetota</taxon>
        <taxon>Actinomycetes</taxon>
        <taxon>Micromonosporales</taxon>
        <taxon>Micromonosporaceae</taxon>
        <taxon>Spirilliplanes</taxon>
    </lineage>
</organism>
<accession>A0A8J4DGY4</accession>
<dbReference type="PANTHER" id="PTHR33169">
    <property type="entry name" value="PADR-FAMILY TRANSCRIPTIONAL REGULATOR"/>
    <property type="match status" value="1"/>
</dbReference>
<dbReference type="AlphaFoldDB" id="A0A8J4DGY4"/>
<dbReference type="InterPro" id="IPR036390">
    <property type="entry name" value="WH_DNA-bd_sf"/>
</dbReference>
<evidence type="ECO:0000313" key="3">
    <source>
        <dbReference type="Proteomes" id="UP000652013"/>
    </source>
</evidence>
<dbReference type="Proteomes" id="UP000652013">
    <property type="component" value="Unassembled WGS sequence"/>
</dbReference>
<keyword evidence="3" id="KW-1185">Reference proteome</keyword>
<dbReference type="Pfam" id="PF03551">
    <property type="entry name" value="PadR"/>
    <property type="match status" value="1"/>
</dbReference>
<dbReference type="EMBL" id="BOOY01000005">
    <property type="protein sequence ID" value="GIJ01707.1"/>
    <property type="molecule type" value="Genomic_DNA"/>
</dbReference>
<proteinExistence type="predicted"/>
<dbReference type="InterPro" id="IPR005149">
    <property type="entry name" value="Tscrpt_reg_PadR_N"/>
</dbReference>
<dbReference type="SUPFAM" id="SSF46785">
    <property type="entry name" value="Winged helix' DNA-binding domain"/>
    <property type="match status" value="1"/>
</dbReference>
<comment type="caution">
    <text evidence="2">The sequence shown here is derived from an EMBL/GenBank/DDBJ whole genome shotgun (WGS) entry which is preliminary data.</text>
</comment>
<reference evidence="2" key="1">
    <citation type="submission" date="2021-01" db="EMBL/GenBank/DDBJ databases">
        <title>Whole genome shotgun sequence of Spirilliplanes yamanashiensis NBRC 15828.</title>
        <authorList>
            <person name="Komaki H."/>
            <person name="Tamura T."/>
        </authorList>
    </citation>
    <scope>NUCLEOTIDE SEQUENCE</scope>
    <source>
        <strain evidence="2">NBRC 15828</strain>
    </source>
</reference>
<dbReference type="Gene3D" id="1.10.10.10">
    <property type="entry name" value="Winged helix-like DNA-binding domain superfamily/Winged helix DNA-binding domain"/>
    <property type="match status" value="1"/>
</dbReference>
<evidence type="ECO:0000259" key="1">
    <source>
        <dbReference type="Pfam" id="PF03551"/>
    </source>
</evidence>
<gene>
    <name evidence="2" type="ORF">Sya03_10590</name>
</gene>
<sequence length="112" mass="12001">MDTDRRAQWLRGVIDLCVLGALRDGESYGYEIARRLEAAGLGPVPGGTLYPVLLRLEKTGHVTADWRAGAGGPARKYYRISPQGRQTLADAGADWRRFTAGAGALMTGVATP</sequence>
<protein>
    <submittedName>
        <fullName evidence="2">PadR family transcriptional regulator</fullName>
    </submittedName>
</protein>
<dbReference type="RefSeq" id="WP_203937011.1">
    <property type="nucleotide sequence ID" value="NZ_BAAAGJ010000005.1"/>
</dbReference>
<evidence type="ECO:0000313" key="2">
    <source>
        <dbReference type="EMBL" id="GIJ01707.1"/>
    </source>
</evidence>
<dbReference type="InterPro" id="IPR052509">
    <property type="entry name" value="Metal_resp_DNA-bind_regulator"/>
</dbReference>
<dbReference type="PANTHER" id="PTHR33169:SF14">
    <property type="entry name" value="TRANSCRIPTIONAL REGULATOR RV3488"/>
    <property type="match status" value="1"/>
</dbReference>